<keyword evidence="2" id="KW-1185">Reference proteome</keyword>
<gene>
    <name evidence="1" type="primary">NCL1_27704</name>
    <name evidence="1" type="ORF">TNIN_99241</name>
</gene>
<organism evidence="1 2">
    <name type="scientific">Trichonephila inaurata madagascariensis</name>
    <dbReference type="NCBI Taxonomy" id="2747483"/>
    <lineage>
        <taxon>Eukaryota</taxon>
        <taxon>Metazoa</taxon>
        <taxon>Ecdysozoa</taxon>
        <taxon>Arthropoda</taxon>
        <taxon>Chelicerata</taxon>
        <taxon>Arachnida</taxon>
        <taxon>Araneae</taxon>
        <taxon>Araneomorphae</taxon>
        <taxon>Entelegynae</taxon>
        <taxon>Araneoidea</taxon>
        <taxon>Nephilidae</taxon>
        <taxon>Trichonephila</taxon>
        <taxon>Trichonephila inaurata</taxon>
    </lineage>
</organism>
<sequence>MEAYLSNDINAVFQNEFLQNIKNEDLFPLFPTNAFENFQTEFQPTENVALLGPSSALQYKPQREGNVMESQMYKVSGHESSSQWTNHIQTDQPNSFFECNYSNGVNSELRQEKDQEIPFDTSFDSRRIATASETIIGQDSLNNDFLSQIIHFFWRYLHQILISSNPKKKCVL</sequence>
<protein>
    <submittedName>
        <fullName evidence="1">Zinc finger and SCAN domain-containing protein 23</fullName>
    </submittedName>
</protein>
<dbReference type="AlphaFoldDB" id="A0A8X7BUS3"/>
<dbReference type="Proteomes" id="UP000886998">
    <property type="component" value="Unassembled WGS sequence"/>
</dbReference>
<evidence type="ECO:0000313" key="1">
    <source>
        <dbReference type="EMBL" id="GFY45691.1"/>
    </source>
</evidence>
<accession>A0A8X7BUS3</accession>
<name>A0A8X7BUS3_9ARAC</name>
<reference evidence="1" key="1">
    <citation type="submission" date="2020-08" db="EMBL/GenBank/DDBJ databases">
        <title>Multicomponent nature underlies the extraordinary mechanical properties of spider dragline silk.</title>
        <authorList>
            <person name="Kono N."/>
            <person name="Nakamura H."/>
            <person name="Mori M."/>
            <person name="Yoshida Y."/>
            <person name="Ohtoshi R."/>
            <person name="Malay A.D."/>
            <person name="Moran D.A.P."/>
            <person name="Tomita M."/>
            <person name="Numata K."/>
            <person name="Arakawa K."/>
        </authorList>
    </citation>
    <scope>NUCLEOTIDE SEQUENCE</scope>
</reference>
<evidence type="ECO:0000313" key="2">
    <source>
        <dbReference type="Proteomes" id="UP000886998"/>
    </source>
</evidence>
<comment type="caution">
    <text evidence="1">The sequence shown here is derived from an EMBL/GenBank/DDBJ whole genome shotgun (WGS) entry which is preliminary data.</text>
</comment>
<proteinExistence type="predicted"/>
<dbReference type="EMBL" id="BMAV01004976">
    <property type="protein sequence ID" value="GFY45691.1"/>
    <property type="molecule type" value="Genomic_DNA"/>
</dbReference>